<evidence type="ECO:0000313" key="7">
    <source>
        <dbReference type="Proteomes" id="UP000648075"/>
    </source>
</evidence>
<dbReference type="PANTHER" id="PTHR43847:SF1">
    <property type="entry name" value="BLL3993 PROTEIN"/>
    <property type="match status" value="1"/>
</dbReference>
<comment type="subcellular location">
    <subcellularLocation>
        <location evidence="1">Membrane</location>
        <topology evidence="1">Multi-pass membrane protein</topology>
    </subcellularLocation>
</comment>
<keyword evidence="4 5" id="KW-0472">Membrane</keyword>
<accession>A0A918PE07</accession>
<keyword evidence="3 5" id="KW-1133">Transmembrane helix</keyword>
<dbReference type="GO" id="GO:0004671">
    <property type="term" value="F:protein C-terminal S-isoprenylcysteine carboxyl O-methyltransferase activity"/>
    <property type="evidence" value="ECO:0007669"/>
    <property type="project" value="InterPro"/>
</dbReference>
<feature type="transmembrane region" description="Helical" evidence="5">
    <location>
        <begin position="152"/>
        <end position="169"/>
    </location>
</feature>
<dbReference type="Pfam" id="PF04140">
    <property type="entry name" value="ICMT"/>
    <property type="match status" value="1"/>
</dbReference>
<name>A0A918PE07_9SPHN</name>
<protein>
    <recommendedName>
        <fullName evidence="8">Isoprenylcysteine carboxylmethyltransferase family protein</fullName>
    </recommendedName>
</protein>
<gene>
    <name evidence="6" type="ORF">GCM10011614_16320</name>
</gene>
<organism evidence="6 7">
    <name type="scientific">Novosphingobium colocasiae</name>
    <dbReference type="NCBI Taxonomy" id="1256513"/>
    <lineage>
        <taxon>Bacteria</taxon>
        <taxon>Pseudomonadati</taxon>
        <taxon>Pseudomonadota</taxon>
        <taxon>Alphaproteobacteria</taxon>
        <taxon>Sphingomonadales</taxon>
        <taxon>Sphingomonadaceae</taxon>
        <taxon>Novosphingobium</taxon>
    </lineage>
</organism>
<evidence type="ECO:0000313" key="6">
    <source>
        <dbReference type="EMBL" id="GGZ02095.1"/>
    </source>
</evidence>
<sequence length="198" mass="22013">MNQRVIHYAECAFLSVLAYFTLRRLLPVVGEHPQVMVSLAAELAGVVFIFLQRPGDVATDMRSIILGFGGTSMALLIAPLGTALASEAVTTALITGGFALSVLAKLSLRRSFGIVPANRGVKSDGMYRFVRHPMYMGYMISHLGFILLYPHLWNVAILGLAWVLLWARTREEERVLMRDPAYQEYAGKVRFRLMPGLI</sequence>
<dbReference type="GO" id="GO:0016020">
    <property type="term" value="C:membrane"/>
    <property type="evidence" value="ECO:0007669"/>
    <property type="project" value="UniProtKB-SubCell"/>
</dbReference>
<dbReference type="InterPro" id="IPR052527">
    <property type="entry name" value="Metal_cation-efflux_comp"/>
</dbReference>
<keyword evidence="7" id="KW-1185">Reference proteome</keyword>
<evidence type="ECO:0000256" key="2">
    <source>
        <dbReference type="ARBA" id="ARBA00022692"/>
    </source>
</evidence>
<dbReference type="InterPro" id="IPR007269">
    <property type="entry name" value="ICMT_MeTrfase"/>
</dbReference>
<evidence type="ECO:0008006" key="8">
    <source>
        <dbReference type="Google" id="ProtNLM"/>
    </source>
</evidence>
<feature type="transmembrane region" description="Helical" evidence="5">
    <location>
        <begin position="34"/>
        <end position="51"/>
    </location>
</feature>
<dbReference type="RefSeq" id="WP_189620691.1">
    <property type="nucleotide sequence ID" value="NZ_BMZA01000004.1"/>
</dbReference>
<evidence type="ECO:0000256" key="4">
    <source>
        <dbReference type="ARBA" id="ARBA00023136"/>
    </source>
</evidence>
<keyword evidence="2 5" id="KW-0812">Transmembrane</keyword>
<dbReference type="EMBL" id="BMZA01000004">
    <property type="protein sequence ID" value="GGZ02095.1"/>
    <property type="molecule type" value="Genomic_DNA"/>
</dbReference>
<evidence type="ECO:0000256" key="3">
    <source>
        <dbReference type="ARBA" id="ARBA00022989"/>
    </source>
</evidence>
<dbReference type="Gene3D" id="1.20.120.1630">
    <property type="match status" value="1"/>
</dbReference>
<dbReference type="AlphaFoldDB" id="A0A918PE07"/>
<feature type="transmembrane region" description="Helical" evidence="5">
    <location>
        <begin position="5"/>
        <end position="22"/>
    </location>
</feature>
<reference evidence="6" key="1">
    <citation type="journal article" date="2014" name="Int. J. Syst. Evol. Microbiol.">
        <title>Complete genome sequence of Corynebacterium casei LMG S-19264T (=DSM 44701T), isolated from a smear-ripened cheese.</title>
        <authorList>
            <consortium name="US DOE Joint Genome Institute (JGI-PGF)"/>
            <person name="Walter F."/>
            <person name="Albersmeier A."/>
            <person name="Kalinowski J."/>
            <person name="Ruckert C."/>
        </authorList>
    </citation>
    <scope>NUCLEOTIDE SEQUENCE</scope>
    <source>
        <strain evidence="6">KCTC 32255</strain>
    </source>
</reference>
<dbReference type="Proteomes" id="UP000648075">
    <property type="component" value="Unassembled WGS sequence"/>
</dbReference>
<proteinExistence type="predicted"/>
<dbReference type="PANTHER" id="PTHR43847">
    <property type="entry name" value="BLL3993 PROTEIN"/>
    <property type="match status" value="1"/>
</dbReference>
<comment type="caution">
    <text evidence="6">The sequence shown here is derived from an EMBL/GenBank/DDBJ whole genome shotgun (WGS) entry which is preliminary data.</text>
</comment>
<reference evidence="6" key="2">
    <citation type="submission" date="2020-09" db="EMBL/GenBank/DDBJ databases">
        <authorList>
            <person name="Sun Q."/>
            <person name="Kim S."/>
        </authorList>
    </citation>
    <scope>NUCLEOTIDE SEQUENCE</scope>
    <source>
        <strain evidence="6">KCTC 32255</strain>
    </source>
</reference>
<evidence type="ECO:0000256" key="1">
    <source>
        <dbReference type="ARBA" id="ARBA00004141"/>
    </source>
</evidence>
<feature type="transmembrane region" description="Helical" evidence="5">
    <location>
        <begin position="63"/>
        <end position="82"/>
    </location>
</feature>
<evidence type="ECO:0000256" key="5">
    <source>
        <dbReference type="SAM" id="Phobius"/>
    </source>
</evidence>